<dbReference type="InterPro" id="IPR002685">
    <property type="entry name" value="Glyco_trans_15"/>
</dbReference>
<evidence type="ECO:0000313" key="4">
    <source>
        <dbReference type="Proteomes" id="UP001140217"/>
    </source>
</evidence>
<dbReference type="SUPFAM" id="SSF53448">
    <property type="entry name" value="Nucleotide-diphospho-sugar transferases"/>
    <property type="match status" value="1"/>
</dbReference>
<dbReference type="OrthoDB" id="439943at2759"/>
<dbReference type="GO" id="GO:0005794">
    <property type="term" value="C:Golgi apparatus"/>
    <property type="evidence" value="ECO:0007669"/>
    <property type="project" value="TreeGrafter"/>
</dbReference>
<name>A0A9W8H6B3_9FUNG</name>
<dbReference type="GO" id="GO:0006487">
    <property type="term" value="P:protein N-linked glycosylation"/>
    <property type="evidence" value="ECO:0007669"/>
    <property type="project" value="TreeGrafter"/>
</dbReference>
<dbReference type="EMBL" id="JANBUL010000416">
    <property type="protein sequence ID" value="KAJ2775707.1"/>
    <property type="molecule type" value="Genomic_DNA"/>
</dbReference>
<dbReference type="AlphaFoldDB" id="A0A9W8H6B3"/>
<dbReference type="GO" id="GO:0000026">
    <property type="term" value="F:alpha-1,2-mannosyltransferase activity"/>
    <property type="evidence" value="ECO:0007669"/>
    <property type="project" value="TreeGrafter"/>
</dbReference>
<dbReference type="GO" id="GO:0000032">
    <property type="term" value="P:cell wall mannoprotein biosynthetic process"/>
    <property type="evidence" value="ECO:0007669"/>
    <property type="project" value="TreeGrafter"/>
</dbReference>
<dbReference type="PANTHER" id="PTHR31121">
    <property type="entry name" value="ALPHA-1,2 MANNOSYLTRANSFERASE KTR1"/>
    <property type="match status" value="1"/>
</dbReference>
<comment type="similarity">
    <text evidence="1">Belongs to the glycosyltransferase 15 family.</text>
</comment>
<evidence type="ECO:0000256" key="1">
    <source>
        <dbReference type="ARBA" id="ARBA00007677"/>
    </source>
</evidence>
<accession>A0A9W8H6B3</accession>
<keyword evidence="4" id="KW-1185">Reference proteome</keyword>
<proteinExistence type="inferred from homology"/>
<dbReference type="Proteomes" id="UP001140217">
    <property type="component" value="Unassembled WGS sequence"/>
</dbReference>
<dbReference type="PROSITE" id="PS51257">
    <property type="entry name" value="PROKAR_LIPOPROTEIN"/>
    <property type="match status" value="1"/>
</dbReference>
<comment type="caution">
    <text evidence="3">The sequence shown here is derived from an EMBL/GenBank/DDBJ whole genome shotgun (WGS) entry which is preliminary data.</text>
</comment>
<evidence type="ECO:0000313" key="3">
    <source>
        <dbReference type="EMBL" id="KAJ2775707.1"/>
    </source>
</evidence>
<dbReference type="Gene3D" id="3.90.550.10">
    <property type="entry name" value="Spore Coat Polysaccharide Biosynthesis Protein SpsA, Chain A"/>
    <property type="match status" value="1"/>
</dbReference>
<dbReference type="Pfam" id="PF01793">
    <property type="entry name" value="Glyco_transf_15"/>
    <property type="match status" value="1"/>
</dbReference>
<dbReference type="GO" id="GO:0016020">
    <property type="term" value="C:membrane"/>
    <property type="evidence" value="ECO:0007669"/>
    <property type="project" value="InterPro"/>
</dbReference>
<evidence type="ECO:0000256" key="2">
    <source>
        <dbReference type="ARBA" id="ARBA00022679"/>
    </source>
</evidence>
<organism evidence="3 4">
    <name type="scientific">Coemansia javaensis</name>
    <dbReference type="NCBI Taxonomy" id="2761396"/>
    <lineage>
        <taxon>Eukaryota</taxon>
        <taxon>Fungi</taxon>
        <taxon>Fungi incertae sedis</taxon>
        <taxon>Zoopagomycota</taxon>
        <taxon>Kickxellomycotina</taxon>
        <taxon>Kickxellomycetes</taxon>
        <taxon>Kickxellales</taxon>
        <taxon>Kickxellaceae</taxon>
        <taxon>Coemansia</taxon>
    </lineage>
</organism>
<gene>
    <name evidence="3" type="primary">KTR1_4</name>
    <name evidence="3" type="ORF">H4R18_005951</name>
</gene>
<dbReference type="PANTHER" id="PTHR31121:SF6">
    <property type="entry name" value="ALPHA-1,2 MANNOSYLTRANSFERASE KTR1"/>
    <property type="match status" value="1"/>
</dbReference>
<sequence length="396" mass="45725">MFRAPGGFGRFVWRHLAVMAAGILAGFIVGCNRRAVQTSLDAVLSHARAEAPHTYSPDGEKPVRAALVALVRNSDLFGLRLAMRQVEDRFNSRHNYPYIFVNDEPFTDEFKRGVRDMTRARVQFGSLDHDSWKIPEWIDPDRYARVKREARYPHGEKDSYRKMCRFQAGFLHRHPLLKDLDYYWRIEPDVEYYCNIDYDPFVYMKQRGLKYGWNIAMSEFMDTVPTLWNTTRRFIAEHPHMLAPANMQRWLEDGRGGYNGCHFWSNFEIVDLSFYRSPEYQAYFDYLDRAGGFFYERWGDAPVHSIAAALLLNASQVHYFADIGYYHPSVVSCPAGARTRGSCVCDDSKSFVQNSHCAVLYKHVRQSIVDPAATEPAHVGPVNYVHAGVQPRHAPE</sequence>
<keyword evidence="2" id="KW-0808">Transferase</keyword>
<dbReference type="FunFam" id="3.90.550.10:FF:000051">
    <property type="entry name" value="Alpha-1,2-mannosyltransferase (Ktr4)"/>
    <property type="match status" value="1"/>
</dbReference>
<reference evidence="3" key="1">
    <citation type="submission" date="2022-07" db="EMBL/GenBank/DDBJ databases">
        <title>Phylogenomic reconstructions and comparative analyses of Kickxellomycotina fungi.</title>
        <authorList>
            <person name="Reynolds N.K."/>
            <person name="Stajich J.E."/>
            <person name="Barry K."/>
            <person name="Grigoriev I.V."/>
            <person name="Crous P."/>
            <person name="Smith M.E."/>
        </authorList>
    </citation>
    <scope>NUCLEOTIDE SEQUENCE</scope>
    <source>
        <strain evidence="3">NBRC 105414</strain>
    </source>
</reference>
<dbReference type="InterPro" id="IPR029044">
    <property type="entry name" value="Nucleotide-diphossugar_trans"/>
</dbReference>
<protein>
    <submittedName>
        <fullName evidence="3">Alpha-1,2-mannosyltransferase ktr1</fullName>
    </submittedName>
</protein>